<dbReference type="EMBL" id="BPQI01000003">
    <property type="protein sequence ID" value="GJD54216.1"/>
    <property type="molecule type" value="Genomic_DNA"/>
</dbReference>
<reference evidence="1" key="2">
    <citation type="journal article" date="2021" name="Front. Microbiol.">
        <title>Comprehensive Comparative Genomics and Phenotyping of Methylobacterium Species.</title>
        <authorList>
            <person name="Alessa O."/>
            <person name="Ogura Y."/>
            <person name="Fujitani Y."/>
            <person name="Takami H."/>
            <person name="Hayashi T."/>
            <person name="Sahin N."/>
            <person name="Tani A."/>
        </authorList>
    </citation>
    <scope>NUCLEOTIDE SEQUENCE</scope>
    <source>
        <strain evidence="1">DSM 22415</strain>
    </source>
</reference>
<proteinExistence type="predicted"/>
<organism evidence="2 3">
    <name type="scientific">Methylobacterium dankookense</name>
    <dbReference type="NCBI Taxonomy" id="560405"/>
    <lineage>
        <taxon>Bacteria</taxon>
        <taxon>Pseudomonadati</taxon>
        <taxon>Pseudomonadota</taxon>
        <taxon>Alphaproteobacteria</taxon>
        <taxon>Hyphomicrobiales</taxon>
        <taxon>Methylobacteriaceae</taxon>
        <taxon>Methylobacterium</taxon>
    </lineage>
</organism>
<dbReference type="Proteomes" id="UP000401717">
    <property type="component" value="Unassembled WGS sequence"/>
</dbReference>
<dbReference type="Proteomes" id="UP001055303">
    <property type="component" value="Unassembled WGS sequence"/>
</dbReference>
<evidence type="ECO:0000313" key="2">
    <source>
        <dbReference type="EMBL" id="VUF15392.1"/>
    </source>
</evidence>
<evidence type="ECO:0000313" key="1">
    <source>
        <dbReference type="EMBL" id="GJD54216.1"/>
    </source>
</evidence>
<dbReference type="OrthoDB" id="1997677at2"/>
<accession>A0A564G5Q7</accession>
<sequence length="375" mass="42042">MVKLRDTYFFLLENPGYRRFELCSQPFGHRSASFSRETYQAARRFHFASWAHAYRDWLEIGRPMGLDFAPGRNTLLKLVLKVKDEPHLLPQWIDYHRGIVGLHNLVILDCGSTDPDHLAILDAYRDRILILDYPHYYDTIHDTELNAAFYGFLARNCRYVCVLDADEFLFGHAEGRIGREPLLDLLRRGAEGVYAGTWFPNLTVPEERDGRLDWSRPLRFDISPESLVAGTVAGKAVVRSDLSTRIRHVGHNLHVPEVVAAMRPGSFGRIGILHVSRLGPDIARARSLKHLRAKGAVPAALLTHEEVRAHLAARRAAGELSPVETHYAAPFLRPEEPAAETGATFETALIGGGASEPNTAFSDRIAGFDFRGFLA</sequence>
<dbReference type="Pfam" id="PF13704">
    <property type="entry name" value="Glyco_tranf_2_4"/>
    <property type="match status" value="1"/>
</dbReference>
<evidence type="ECO:0000313" key="4">
    <source>
        <dbReference type="Proteomes" id="UP001055303"/>
    </source>
</evidence>
<keyword evidence="4" id="KW-1185">Reference proteome</keyword>
<protein>
    <submittedName>
        <fullName evidence="2">Uncharacterized protein</fullName>
    </submittedName>
</protein>
<gene>
    <name evidence="1" type="ORF">IFDJLNFL_0084</name>
    <name evidence="2" type="ORF">MTDSW087_05132</name>
</gene>
<evidence type="ECO:0000313" key="3">
    <source>
        <dbReference type="Proteomes" id="UP000401717"/>
    </source>
</evidence>
<dbReference type="AlphaFoldDB" id="A0A564G5Q7"/>
<dbReference type="RefSeq" id="WP_144767947.1">
    <property type="nucleotide sequence ID" value="NZ_BPQI01000003.1"/>
</dbReference>
<reference evidence="2 3" key="1">
    <citation type="submission" date="2019-06" db="EMBL/GenBank/DDBJ databases">
        <authorList>
            <person name="Rodrigo-Torres L."/>
            <person name="Arahal R. D."/>
            <person name="Lucena T."/>
        </authorList>
    </citation>
    <scope>NUCLEOTIDE SEQUENCE [LARGE SCALE GENOMIC DNA]</scope>
    <source>
        <strain evidence="2 3">SW08-7</strain>
    </source>
</reference>
<reference evidence="1" key="3">
    <citation type="submission" date="2021-08" db="EMBL/GenBank/DDBJ databases">
        <authorList>
            <person name="Tani A."/>
            <person name="Ola A."/>
            <person name="Ogura Y."/>
            <person name="Katsura K."/>
            <person name="Hayashi T."/>
        </authorList>
    </citation>
    <scope>NUCLEOTIDE SEQUENCE</scope>
    <source>
        <strain evidence="1">DSM 22415</strain>
    </source>
</reference>
<name>A0A564G5Q7_9HYPH</name>
<dbReference type="EMBL" id="CABFVH010000054">
    <property type="protein sequence ID" value="VUF15392.1"/>
    <property type="molecule type" value="Genomic_DNA"/>
</dbReference>